<sequence>MPPVALRSTSLVSLSNLHFYFYRSEDEFAGVMQMMCRFCVVVDPFLVGPTRGHIPCQNSLSSTHRFE</sequence>
<dbReference type="EMBL" id="KV417668">
    <property type="protein sequence ID" value="KZP11140.1"/>
    <property type="molecule type" value="Genomic_DNA"/>
</dbReference>
<organism evidence="1">
    <name type="scientific">Athelia psychrophila</name>
    <dbReference type="NCBI Taxonomy" id="1759441"/>
    <lineage>
        <taxon>Eukaryota</taxon>
        <taxon>Fungi</taxon>
        <taxon>Dikarya</taxon>
        <taxon>Basidiomycota</taxon>
        <taxon>Agaricomycotina</taxon>
        <taxon>Agaricomycetes</taxon>
        <taxon>Agaricomycetidae</taxon>
        <taxon>Atheliales</taxon>
        <taxon>Atheliaceae</taxon>
        <taxon>Athelia</taxon>
    </lineage>
</organism>
<name>A0A166A125_9AGAM</name>
<gene>
    <name evidence="1" type="ORF">FIBSPDRAFT_871906</name>
</gene>
<dbReference type="AlphaFoldDB" id="A0A166A125"/>
<evidence type="ECO:0000313" key="1">
    <source>
        <dbReference type="EMBL" id="KZP11140.1"/>
    </source>
</evidence>
<reference evidence="1" key="1">
    <citation type="journal article" date="2016" name="Mol. Biol. Evol.">
        <title>Comparative Genomics of Early-Diverging Mushroom-Forming Fungi Provides Insights into the Origins of Lignocellulose Decay Capabilities.</title>
        <authorList>
            <person name="Nagy L.G."/>
            <person name="Riley R."/>
            <person name="Tritt A."/>
            <person name="Adam C."/>
            <person name="Daum C."/>
            <person name="Floudas D."/>
            <person name="Sun H."/>
            <person name="Yadav J.S."/>
            <person name="Pangilinan J."/>
            <person name="Larsson K.H."/>
            <person name="Matsuura K."/>
            <person name="Barry K."/>
            <person name="Labutti K."/>
            <person name="Kuo R."/>
            <person name="Ohm R.A."/>
            <person name="Bhattacharya S.S."/>
            <person name="Shirouzu T."/>
            <person name="Yoshinaga Y."/>
            <person name="Martin F.M."/>
            <person name="Grigoriev I.V."/>
            <person name="Hibbett D.S."/>
        </authorList>
    </citation>
    <scope>NUCLEOTIDE SEQUENCE [LARGE SCALE GENOMIC DNA]</scope>
    <source>
        <strain evidence="1">CBS 109695</strain>
    </source>
</reference>
<accession>A0A166A125</accession>
<proteinExistence type="predicted"/>
<protein>
    <submittedName>
        <fullName evidence="1">Uncharacterized protein</fullName>
    </submittedName>
</protein>